<dbReference type="Proteomes" id="UP000694941">
    <property type="component" value="Unplaced"/>
</dbReference>
<evidence type="ECO:0000313" key="8">
    <source>
        <dbReference type="Proteomes" id="UP000694941"/>
    </source>
</evidence>
<keyword evidence="5 7" id="KW-1133">Transmembrane helix</keyword>
<dbReference type="GeneID" id="106463801"/>
<keyword evidence="3 7" id="KW-0812">Transmembrane</keyword>
<dbReference type="Pfam" id="PF01758">
    <property type="entry name" value="SBF"/>
    <property type="match status" value="1"/>
</dbReference>
<sequence>MENYTESSNSTNTIIPILKKTHDVLVVVILVSIMFGMGCYTTGKQLWSHIRRPVSLIIGMICQFVIMPLTGFTLVKLLSISPIHATGVLIVSTCPGGAVSNVLTYFCSGDVPLSVAMTTWSTMIALGMMPLNIFMYGNNIATDDVVIPYVNILLSLIYITSPVAAGMLVRWKLPKVAPYFTKIGSTVGFAGITAAQVMEVFIFPDLFEDITWQVYVTSALQPLLGIIFGFTISWLIKRPSSTCRTIGIESGIQNIGTALTVISLSFDFELIPYIIPQFTLVTRRFW</sequence>
<feature type="transmembrane region" description="Helical" evidence="7">
    <location>
        <begin position="54"/>
        <end position="75"/>
    </location>
</feature>
<evidence type="ECO:0000256" key="5">
    <source>
        <dbReference type="ARBA" id="ARBA00022989"/>
    </source>
</evidence>
<evidence type="ECO:0000256" key="2">
    <source>
        <dbReference type="ARBA" id="ARBA00006528"/>
    </source>
</evidence>
<feature type="transmembrane region" description="Helical" evidence="7">
    <location>
        <begin position="24"/>
        <end position="42"/>
    </location>
</feature>
<feature type="transmembrane region" description="Helical" evidence="7">
    <location>
        <begin position="215"/>
        <end position="236"/>
    </location>
</feature>
<protein>
    <submittedName>
        <fullName evidence="9">Solute carrier family 10 member 6-like</fullName>
    </submittedName>
</protein>
<keyword evidence="4" id="KW-0813">Transport</keyword>
<keyword evidence="8" id="KW-1185">Reference proteome</keyword>
<gene>
    <name evidence="9" type="primary">LOC106463801</name>
</gene>
<dbReference type="InterPro" id="IPR038770">
    <property type="entry name" value="Na+/solute_symporter_sf"/>
</dbReference>
<evidence type="ECO:0000256" key="1">
    <source>
        <dbReference type="ARBA" id="ARBA00004141"/>
    </source>
</evidence>
<accession>A0ABM1SU07</accession>
<feature type="transmembrane region" description="Helical" evidence="7">
    <location>
        <begin position="87"/>
        <end position="106"/>
    </location>
</feature>
<evidence type="ECO:0000256" key="7">
    <source>
        <dbReference type="SAM" id="Phobius"/>
    </source>
</evidence>
<evidence type="ECO:0000313" key="9">
    <source>
        <dbReference type="RefSeq" id="XP_022247113.1"/>
    </source>
</evidence>
<keyword evidence="4" id="KW-0769">Symport</keyword>
<organism evidence="8 9">
    <name type="scientific">Limulus polyphemus</name>
    <name type="common">Atlantic horseshoe crab</name>
    <dbReference type="NCBI Taxonomy" id="6850"/>
    <lineage>
        <taxon>Eukaryota</taxon>
        <taxon>Metazoa</taxon>
        <taxon>Ecdysozoa</taxon>
        <taxon>Arthropoda</taxon>
        <taxon>Chelicerata</taxon>
        <taxon>Merostomata</taxon>
        <taxon>Xiphosura</taxon>
        <taxon>Limulidae</taxon>
        <taxon>Limulus</taxon>
    </lineage>
</organism>
<evidence type="ECO:0000256" key="3">
    <source>
        <dbReference type="ARBA" id="ARBA00022692"/>
    </source>
</evidence>
<comment type="similarity">
    <text evidence="2">Belongs to the bile acid:sodium symporter (BASS) (TC 2.A.28) family.</text>
</comment>
<keyword evidence="6 7" id="KW-0472">Membrane</keyword>
<proteinExistence type="inferred from homology"/>
<feature type="transmembrane region" description="Helical" evidence="7">
    <location>
        <begin position="146"/>
        <end position="171"/>
    </location>
</feature>
<dbReference type="PANTHER" id="PTHR10361">
    <property type="entry name" value="SODIUM-BILE ACID COTRANSPORTER"/>
    <property type="match status" value="1"/>
</dbReference>
<evidence type="ECO:0000256" key="6">
    <source>
        <dbReference type="ARBA" id="ARBA00023136"/>
    </source>
</evidence>
<dbReference type="PANTHER" id="PTHR10361:SF28">
    <property type="entry name" value="P3 PROTEIN-RELATED"/>
    <property type="match status" value="1"/>
</dbReference>
<evidence type="ECO:0000256" key="4">
    <source>
        <dbReference type="ARBA" id="ARBA00022847"/>
    </source>
</evidence>
<dbReference type="InterPro" id="IPR002657">
    <property type="entry name" value="BilAc:Na_symport/Acr3"/>
</dbReference>
<reference evidence="9" key="1">
    <citation type="submission" date="2025-08" db="UniProtKB">
        <authorList>
            <consortium name="RefSeq"/>
        </authorList>
    </citation>
    <scope>IDENTIFICATION</scope>
    <source>
        <tissue evidence="9">Muscle</tissue>
    </source>
</reference>
<dbReference type="RefSeq" id="XP_022247113.1">
    <property type="nucleotide sequence ID" value="XM_022391405.1"/>
</dbReference>
<comment type="subcellular location">
    <subcellularLocation>
        <location evidence="1">Membrane</location>
        <topology evidence="1">Multi-pass membrane protein</topology>
    </subcellularLocation>
</comment>
<name>A0ABM1SU07_LIMPO</name>
<feature type="transmembrane region" description="Helical" evidence="7">
    <location>
        <begin position="113"/>
        <end position="134"/>
    </location>
</feature>
<dbReference type="Gene3D" id="1.20.1530.20">
    <property type="match status" value="1"/>
</dbReference>
<dbReference type="InterPro" id="IPR004710">
    <property type="entry name" value="Bilac:Na_transpt"/>
</dbReference>